<dbReference type="AlphaFoldDB" id="A0A4Y7SQ40"/>
<name>A0A4Y7SQ40_COPMI</name>
<comment type="caution">
    <text evidence="2">The sequence shown here is derived from an EMBL/GenBank/DDBJ whole genome shotgun (WGS) entry which is preliminary data.</text>
</comment>
<gene>
    <name evidence="2" type="ORF">FA13DRAFT_1396836</name>
</gene>
<evidence type="ECO:0000313" key="3">
    <source>
        <dbReference type="Proteomes" id="UP000298030"/>
    </source>
</evidence>
<dbReference type="Proteomes" id="UP000298030">
    <property type="component" value="Unassembled WGS sequence"/>
</dbReference>
<proteinExistence type="predicted"/>
<dbReference type="EMBL" id="QPFP01000072">
    <property type="protein sequence ID" value="TEB23955.1"/>
    <property type="molecule type" value="Genomic_DNA"/>
</dbReference>
<feature type="compositionally biased region" description="Pro residues" evidence="1">
    <location>
        <begin position="166"/>
        <end position="180"/>
    </location>
</feature>
<evidence type="ECO:0000256" key="1">
    <source>
        <dbReference type="SAM" id="MobiDB-lite"/>
    </source>
</evidence>
<dbReference type="OrthoDB" id="2506317at2759"/>
<feature type="region of interest" description="Disordered" evidence="1">
    <location>
        <begin position="109"/>
        <end position="135"/>
    </location>
</feature>
<feature type="region of interest" description="Disordered" evidence="1">
    <location>
        <begin position="154"/>
        <end position="180"/>
    </location>
</feature>
<keyword evidence="3" id="KW-1185">Reference proteome</keyword>
<reference evidence="2 3" key="1">
    <citation type="journal article" date="2019" name="Nat. Ecol. Evol.">
        <title>Megaphylogeny resolves global patterns of mushroom evolution.</title>
        <authorList>
            <person name="Varga T."/>
            <person name="Krizsan K."/>
            <person name="Foldi C."/>
            <person name="Dima B."/>
            <person name="Sanchez-Garcia M."/>
            <person name="Sanchez-Ramirez S."/>
            <person name="Szollosi G.J."/>
            <person name="Szarkandi J.G."/>
            <person name="Papp V."/>
            <person name="Albert L."/>
            <person name="Andreopoulos W."/>
            <person name="Angelini C."/>
            <person name="Antonin V."/>
            <person name="Barry K.W."/>
            <person name="Bougher N.L."/>
            <person name="Buchanan P."/>
            <person name="Buyck B."/>
            <person name="Bense V."/>
            <person name="Catcheside P."/>
            <person name="Chovatia M."/>
            <person name="Cooper J."/>
            <person name="Damon W."/>
            <person name="Desjardin D."/>
            <person name="Finy P."/>
            <person name="Geml J."/>
            <person name="Haridas S."/>
            <person name="Hughes K."/>
            <person name="Justo A."/>
            <person name="Karasinski D."/>
            <person name="Kautmanova I."/>
            <person name="Kiss B."/>
            <person name="Kocsube S."/>
            <person name="Kotiranta H."/>
            <person name="LaButti K.M."/>
            <person name="Lechner B.E."/>
            <person name="Liimatainen K."/>
            <person name="Lipzen A."/>
            <person name="Lukacs Z."/>
            <person name="Mihaltcheva S."/>
            <person name="Morgado L.N."/>
            <person name="Niskanen T."/>
            <person name="Noordeloos M.E."/>
            <person name="Ohm R.A."/>
            <person name="Ortiz-Santana B."/>
            <person name="Ovrebo C."/>
            <person name="Racz N."/>
            <person name="Riley R."/>
            <person name="Savchenko A."/>
            <person name="Shiryaev A."/>
            <person name="Soop K."/>
            <person name="Spirin V."/>
            <person name="Szebenyi C."/>
            <person name="Tomsovsky M."/>
            <person name="Tulloss R.E."/>
            <person name="Uehling J."/>
            <person name="Grigoriev I.V."/>
            <person name="Vagvolgyi C."/>
            <person name="Papp T."/>
            <person name="Martin F.M."/>
            <person name="Miettinen O."/>
            <person name="Hibbett D.S."/>
            <person name="Nagy L.G."/>
        </authorList>
    </citation>
    <scope>NUCLEOTIDE SEQUENCE [LARGE SCALE GENOMIC DNA]</scope>
    <source>
        <strain evidence="2 3">FP101781</strain>
    </source>
</reference>
<protein>
    <submittedName>
        <fullName evidence="2">Uncharacterized protein</fullName>
    </submittedName>
</protein>
<accession>A0A4Y7SQ40</accession>
<organism evidence="2 3">
    <name type="scientific">Coprinellus micaceus</name>
    <name type="common">Glistening ink-cap mushroom</name>
    <name type="synonym">Coprinus micaceus</name>
    <dbReference type="NCBI Taxonomy" id="71717"/>
    <lineage>
        <taxon>Eukaryota</taxon>
        <taxon>Fungi</taxon>
        <taxon>Dikarya</taxon>
        <taxon>Basidiomycota</taxon>
        <taxon>Agaricomycotina</taxon>
        <taxon>Agaricomycetes</taxon>
        <taxon>Agaricomycetidae</taxon>
        <taxon>Agaricales</taxon>
        <taxon>Agaricineae</taxon>
        <taxon>Psathyrellaceae</taxon>
        <taxon>Coprinellus</taxon>
    </lineage>
</organism>
<sequence length="180" mass="19764">MADKSPYEAAASIPLIKNPGLRVPQKVDLPPDIHPLPDSVTPYFVYPFTLEPHVLTLESSRRSTIAAHTARREEYLRQREMDKERRKKEALKRIAPGFDPAAVLIPETRQGHKSSTSVDTGLHPEQLNGNVGHQRSRSVMDDLVETLAALDAAISPPPAPSAFSPPVLPLPPPPVKQTLP</sequence>
<evidence type="ECO:0000313" key="2">
    <source>
        <dbReference type="EMBL" id="TEB23955.1"/>
    </source>
</evidence>